<name>A0A2P2QR79_RHIMU</name>
<dbReference type="AlphaFoldDB" id="A0A2P2QR79"/>
<protein>
    <recommendedName>
        <fullName evidence="8">Transmembrane protein 45B</fullName>
    </recommendedName>
</protein>
<dbReference type="InterPro" id="IPR006904">
    <property type="entry name" value="DUF716"/>
</dbReference>
<evidence type="ECO:0000256" key="6">
    <source>
        <dbReference type="SAM" id="Phobius"/>
    </source>
</evidence>
<proteinExistence type="inferred from homology"/>
<keyword evidence="4 6" id="KW-1133">Transmembrane helix</keyword>
<evidence type="ECO:0000256" key="2">
    <source>
        <dbReference type="ARBA" id="ARBA00006948"/>
    </source>
</evidence>
<sequence length="290" mass="31924">MGTFLGHIVPGLALSLLGLWHAINTIRAFCLKGSSFCVKLWYPLYGSDSKYKHLEIILILLFSIFSIILQVFDFPVLRFGFKLDNFEHATMFLHLAIFAMFSLSAEITRSSSVLSGVTGILAASVFSQELFLLHFHSTDHVGIEGHYHWLLQLIVFVSIVAALGATFLPNSFPAALILSISVVFQGCWFINMGFMLWIPEFVPKGCVARLVEASTNDMQGAVTCGSIDADTRARALANLQFSWILSGIMLCMGSICLKLVGKCVPGVQSTEYEQLHSRGTDVTIAIDGFK</sequence>
<feature type="transmembrane region" description="Helical" evidence="6">
    <location>
        <begin position="241"/>
        <end position="260"/>
    </location>
</feature>
<reference evidence="7" key="1">
    <citation type="submission" date="2018-02" db="EMBL/GenBank/DDBJ databases">
        <title>Rhizophora mucronata_Transcriptome.</title>
        <authorList>
            <person name="Meera S.P."/>
            <person name="Sreeshan A."/>
            <person name="Augustine A."/>
        </authorList>
    </citation>
    <scope>NUCLEOTIDE SEQUENCE</scope>
    <source>
        <tissue evidence="7">Leaf</tissue>
    </source>
</reference>
<dbReference type="Pfam" id="PF04819">
    <property type="entry name" value="DUF716"/>
    <property type="match status" value="1"/>
</dbReference>
<evidence type="ECO:0000256" key="4">
    <source>
        <dbReference type="ARBA" id="ARBA00022989"/>
    </source>
</evidence>
<feature type="transmembrane region" description="Helical" evidence="6">
    <location>
        <begin position="174"/>
        <end position="198"/>
    </location>
</feature>
<feature type="transmembrane region" description="Helical" evidence="6">
    <location>
        <begin position="147"/>
        <end position="168"/>
    </location>
</feature>
<dbReference type="EMBL" id="GGEC01089016">
    <property type="protein sequence ID" value="MBX69500.1"/>
    <property type="molecule type" value="Transcribed_RNA"/>
</dbReference>
<keyword evidence="5 6" id="KW-0472">Membrane</keyword>
<dbReference type="PANTHER" id="PTHR46285">
    <property type="entry name" value="PROTEINASE INHIBITOR I4, SERPIN (DUF716)-RELATED"/>
    <property type="match status" value="1"/>
</dbReference>
<evidence type="ECO:0000256" key="1">
    <source>
        <dbReference type="ARBA" id="ARBA00004141"/>
    </source>
</evidence>
<feature type="transmembrane region" description="Helical" evidence="6">
    <location>
        <begin position="89"/>
        <end position="107"/>
    </location>
</feature>
<evidence type="ECO:0008006" key="8">
    <source>
        <dbReference type="Google" id="ProtNLM"/>
    </source>
</evidence>
<dbReference type="GO" id="GO:0016020">
    <property type="term" value="C:membrane"/>
    <property type="evidence" value="ECO:0007669"/>
    <property type="project" value="UniProtKB-SubCell"/>
</dbReference>
<feature type="transmembrane region" description="Helical" evidence="6">
    <location>
        <begin position="113"/>
        <end position="135"/>
    </location>
</feature>
<keyword evidence="3 6" id="KW-0812">Transmembrane</keyword>
<evidence type="ECO:0000313" key="7">
    <source>
        <dbReference type="EMBL" id="MBX69500.1"/>
    </source>
</evidence>
<dbReference type="PANTHER" id="PTHR46285:SF13">
    <property type="entry name" value="OS02G0167775 PROTEIN"/>
    <property type="match status" value="1"/>
</dbReference>
<feature type="transmembrane region" description="Helical" evidence="6">
    <location>
        <begin position="56"/>
        <end position="77"/>
    </location>
</feature>
<evidence type="ECO:0000256" key="3">
    <source>
        <dbReference type="ARBA" id="ARBA00022692"/>
    </source>
</evidence>
<organism evidence="7">
    <name type="scientific">Rhizophora mucronata</name>
    <name type="common">Asiatic mangrove</name>
    <dbReference type="NCBI Taxonomy" id="61149"/>
    <lineage>
        <taxon>Eukaryota</taxon>
        <taxon>Viridiplantae</taxon>
        <taxon>Streptophyta</taxon>
        <taxon>Embryophyta</taxon>
        <taxon>Tracheophyta</taxon>
        <taxon>Spermatophyta</taxon>
        <taxon>Magnoliopsida</taxon>
        <taxon>eudicotyledons</taxon>
        <taxon>Gunneridae</taxon>
        <taxon>Pentapetalae</taxon>
        <taxon>rosids</taxon>
        <taxon>fabids</taxon>
        <taxon>Malpighiales</taxon>
        <taxon>Rhizophoraceae</taxon>
        <taxon>Rhizophora</taxon>
    </lineage>
</organism>
<comment type="subcellular location">
    <subcellularLocation>
        <location evidence="1">Membrane</location>
        <topology evidence="1">Multi-pass membrane protein</topology>
    </subcellularLocation>
</comment>
<comment type="similarity">
    <text evidence="2">Belongs to the TMEM45 family.</text>
</comment>
<accession>A0A2P2QR79</accession>
<evidence type="ECO:0000256" key="5">
    <source>
        <dbReference type="ARBA" id="ARBA00023136"/>
    </source>
</evidence>